<comment type="caution">
    <text evidence="6">The sequence shown here is derived from an EMBL/GenBank/DDBJ whole genome shotgun (WGS) entry which is preliminary data.</text>
</comment>
<evidence type="ECO:0000313" key="6">
    <source>
        <dbReference type="EMBL" id="GMH76842.1"/>
    </source>
</evidence>
<evidence type="ECO:0000256" key="4">
    <source>
        <dbReference type="ARBA" id="ARBA00023136"/>
    </source>
</evidence>
<evidence type="ECO:0000313" key="7">
    <source>
        <dbReference type="Proteomes" id="UP001165085"/>
    </source>
</evidence>
<feature type="transmembrane region" description="Helical" evidence="5">
    <location>
        <begin position="109"/>
        <end position="125"/>
    </location>
</feature>
<dbReference type="OrthoDB" id="65622at2759"/>
<keyword evidence="2 5" id="KW-0812">Transmembrane</keyword>
<dbReference type="PANTHER" id="PTHR36116">
    <property type="entry name" value="UPF0060 MEMBRANE PROTEIN YNFA"/>
    <property type="match status" value="1"/>
</dbReference>
<dbReference type="GO" id="GO:0005886">
    <property type="term" value="C:plasma membrane"/>
    <property type="evidence" value="ECO:0007669"/>
    <property type="project" value="TreeGrafter"/>
</dbReference>
<dbReference type="PANTHER" id="PTHR36116:SF1">
    <property type="entry name" value="UPF0060 MEMBRANE PROTEIN YNFA"/>
    <property type="match status" value="1"/>
</dbReference>
<protein>
    <submittedName>
        <fullName evidence="6">Uncharacterized protein</fullName>
    </submittedName>
</protein>
<dbReference type="EMBL" id="BRXY01000200">
    <property type="protein sequence ID" value="GMH76842.1"/>
    <property type="molecule type" value="Genomic_DNA"/>
</dbReference>
<dbReference type="AlphaFoldDB" id="A0A9W7AR72"/>
<evidence type="ECO:0000256" key="2">
    <source>
        <dbReference type="ARBA" id="ARBA00022692"/>
    </source>
</evidence>
<keyword evidence="4 5" id="KW-0472">Membrane</keyword>
<accession>A0A9W7AR72</accession>
<dbReference type="InterPro" id="IPR003844">
    <property type="entry name" value="UPF0060"/>
</dbReference>
<keyword evidence="1" id="KW-1003">Cell membrane</keyword>
<gene>
    <name evidence="6" type="ORF">TrST_g11412</name>
</gene>
<sequence length="157" mass="16599">MLTKSFTQTSTAAARLPPAFSPLQVAALVVPRGGSSHPQFSLSSAILSSSLFFLSGLCEIGGGYLIWQTIREDSQPYKALVGAALLALYGFVTTLQPEAAGDEFGRLDAAYGGIFIVMSFLWGKLFDGMKIDKGDLIGGSMCLAGVVIILTYPRAVQ</sequence>
<keyword evidence="3 5" id="KW-1133">Transmembrane helix</keyword>
<feature type="transmembrane region" description="Helical" evidence="5">
    <location>
        <begin position="79"/>
        <end position="97"/>
    </location>
</feature>
<organism evidence="6 7">
    <name type="scientific">Triparma strigata</name>
    <dbReference type="NCBI Taxonomy" id="1606541"/>
    <lineage>
        <taxon>Eukaryota</taxon>
        <taxon>Sar</taxon>
        <taxon>Stramenopiles</taxon>
        <taxon>Ochrophyta</taxon>
        <taxon>Bolidophyceae</taxon>
        <taxon>Parmales</taxon>
        <taxon>Triparmaceae</taxon>
        <taxon>Triparma</taxon>
    </lineage>
</organism>
<dbReference type="SUPFAM" id="SSF103481">
    <property type="entry name" value="Multidrug resistance efflux transporter EmrE"/>
    <property type="match status" value="1"/>
</dbReference>
<feature type="transmembrane region" description="Helical" evidence="5">
    <location>
        <begin position="137"/>
        <end position="155"/>
    </location>
</feature>
<feature type="transmembrane region" description="Helical" evidence="5">
    <location>
        <begin position="45"/>
        <end position="67"/>
    </location>
</feature>
<reference evidence="7" key="1">
    <citation type="journal article" date="2023" name="Commun. Biol.">
        <title>Genome analysis of Parmales, the sister group of diatoms, reveals the evolutionary specialization of diatoms from phago-mixotrophs to photoautotrophs.</title>
        <authorList>
            <person name="Ban H."/>
            <person name="Sato S."/>
            <person name="Yoshikawa S."/>
            <person name="Yamada K."/>
            <person name="Nakamura Y."/>
            <person name="Ichinomiya M."/>
            <person name="Sato N."/>
            <person name="Blanc-Mathieu R."/>
            <person name="Endo H."/>
            <person name="Kuwata A."/>
            <person name="Ogata H."/>
        </authorList>
    </citation>
    <scope>NUCLEOTIDE SEQUENCE [LARGE SCALE GENOMIC DNA]</scope>
    <source>
        <strain evidence="7">NIES 3701</strain>
    </source>
</reference>
<evidence type="ECO:0000256" key="1">
    <source>
        <dbReference type="ARBA" id="ARBA00022475"/>
    </source>
</evidence>
<dbReference type="Proteomes" id="UP001165085">
    <property type="component" value="Unassembled WGS sequence"/>
</dbReference>
<dbReference type="Pfam" id="PF02694">
    <property type="entry name" value="UPF0060"/>
    <property type="match status" value="1"/>
</dbReference>
<keyword evidence="7" id="KW-1185">Reference proteome</keyword>
<evidence type="ECO:0000256" key="5">
    <source>
        <dbReference type="SAM" id="Phobius"/>
    </source>
</evidence>
<evidence type="ECO:0000256" key="3">
    <source>
        <dbReference type="ARBA" id="ARBA00022989"/>
    </source>
</evidence>
<name>A0A9W7AR72_9STRA</name>
<proteinExistence type="predicted"/>
<dbReference type="InterPro" id="IPR037185">
    <property type="entry name" value="EmrE-like"/>
</dbReference>